<organism evidence="1 2">
    <name type="scientific">Arcicella aquatica</name>
    <dbReference type="NCBI Taxonomy" id="217141"/>
    <lineage>
        <taxon>Bacteria</taxon>
        <taxon>Pseudomonadati</taxon>
        <taxon>Bacteroidota</taxon>
        <taxon>Cytophagia</taxon>
        <taxon>Cytophagales</taxon>
        <taxon>Flectobacillaceae</taxon>
        <taxon>Arcicella</taxon>
    </lineage>
</organism>
<reference evidence="1 2" key="1">
    <citation type="submission" date="2023-12" db="EMBL/GenBank/DDBJ databases">
        <title>Novel species of the genus Arcicella isolated from rivers.</title>
        <authorList>
            <person name="Lu H."/>
        </authorList>
    </citation>
    <scope>NUCLEOTIDE SEQUENCE [LARGE SCALE GENOMIC DNA]</scope>
    <source>
        <strain evidence="1 2">LMG 21963</strain>
    </source>
</reference>
<gene>
    <name evidence="1" type="ORF">VB264_22735</name>
</gene>
<dbReference type="RefSeq" id="WP_323253326.1">
    <property type="nucleotide sequence ID" value="NZ_JAYFUL010000061.1"/>
</dbReference>
<name>A0ABU5QU53_9BACT</name>
<dbReference type="Proteomes" id="UP001304671">
    <property type="component" value="Unassembled WGS sequence"/>
</dbReference>
<protein>
    <submittedName>
        <fullName evidence="1">Uncharacterized protein</fullName>
    </submittedName>
</protein>
<dbReference type="EMBL" id="JAYFUL010000061">
    <property type="protein sequence ID" value="MEA5260632.1"/>
    <property type="molecule type" value="Genomic_DNA"/>
</dbReference>
<evidence type="ECO:0000313" key="2">
    <source>
        <dbReference type="Proteomes" id="UP001304671"/>
    </source>
</evidence>
<keyword evidence="2" id="KW-1185">Reference proteome</keyword>
<accession>A0ABU5QU53</accession>
<sequence>MAGYANLSNPDESILSEKDSIVIMNNLESIKGGKTLDITGFGPTIIKAGHVIIRETATGLFKPMPLATNDTVYGSLPSGHTYAGILVATIRTAKPFAGIMIRGTVNIVASPFSLTSILSAVKTALPQLIFTADE</sequence>
<evidence type="ECO:0000313" key="1">
    <source>
        <dbReference type="EMBL" id="MEA5260632.1"/>
    </source>
</evidence>
<comment type="caution">
    <text evidence="1">The sequence shown here is derived from an EMBL/GenBank/DDBJ whole genome shotgun (WGS) entry which is preliminary data.</text>
</comment>
<proteinExistence type="predicted"/>